<keyword evidence="1" id="KW-0456">Lyase</keyword>
<dbReference type="InterPro" id="IPR005486">
    <property type="entry name" value="Glucokinase_regulatory_CS"/>
</dbReference>
<dbReference type="PROSITE" id="PS51464">
    <property type="entry name" value="SIS"/>
    <property type="match status" value="1"/>
</dbReference>
<dbReference type="Proteomes" id="UP000561066">
    <property type="component" value="Unassembled WGS sequence"/>
</dbReference>
<accession>A0A7W4P739</accession>
<evidence type="ECO:0000313" key="4">
    <source>
        <dbReference type="EMBL" id="MBB2176520.1"/>
    </source>
</evidence>
<dbReference type="GO" id="GO:0097367">
    <property type="term" value="F:carbohydrate derivative binding"/>
    <property type="evidence" value="ECO:0007669"/>
    <property type="project" value="InterPro"/>
</dbReference>
<dbReference type="SUPFAM" id="SSF53697">
    <property type="entry name" value="SIS domain"/>
    <property type="match status" value="1"/>
</dbReference>
<evidence type="ECO:0000259" key="3">
    <source>
        <dbReference type="PROSITE" id="PS51464"/>
    </source>
</evidence>
<sequence length="311" mass="31413">MPNAAPPTPPAIPATEAFSPATADLDTWPVPVQVASLWEGQMTAVAAIRPALAAIAAAVEAALPRLRAGGRLVYAGAGSSGRLAAQDGAELEPTFDWPASRTILLVAGGPRALTEAVENAEDDTDSARRDMQAAGVGPADVLIALAASGRTPYTLACVRAATAAGALTIGVANSAGSALLDLAAHPILVETGAEAIAGSTRMKAGTSQKIVLNLLSTAMMVGLGRVHAGRMVDMRARNEKLRHRAVRMVRDLTGCTEDAAVAALAGTDGRVKPAVLVVHGLTPDDAASALARHDGRLRAALRSVTAGAAGA</sequence>
<dbReference type="CDD" id="cd05007">
    <property type="entry name" value="SIS_Etherase"/>
    <property type="match status" value="1"/>
</dbReference>
<dbReference type="Gene3D" id="1.10.8.1080">
    <property type="match status" value="1"/>
</dbReference>
<evidence type="ECO:0000256" key="2">
    <source>
        <dbReference type="ARBA" id="ARBA00023277"/>
    </source>
</evidence>
<keyword evidence="2" id="KW-0119">Carbohydrate metabolism</keyword>
<name>A0A7W4P739_9PROT</name>
<dbReference type="PANTHER" id="PTHR10088">
    <property type="entry name" value="GLUCOKINASE REGULATORY PROTEIN"/>
    <property type="match status" value="1"/>
</dbReference>
<protein>
    <submittedName>
        <fullName evidence="4">N-acetylmuramic acid 6-phosphate etherase</fullName>
    </submittedName>
</protein>
<dbReference type="PROSITE" id="PS01272">
    <property type="entry name" value="GCKR"/>
    <property type="match status" value="1"/>
</dbReference>
<dbReference type="InterPro" id="IPR001347">
    <property type="entry name" value="SIS_dom"/>
</dbReference>
<dbReference type="InterPro" id="IPR046348">
    <property type="entry name" value="SIS_dom_sf"/>
</dbReference>
<dbReference type="PANTHER" id="PTHR10088:SF4">
    <property type="entry name" value="GLUCOKINASE REGULATORY PROTEIN"/>
    <property type="match status" value="1"/>
</dbReference>
<reference evidence="4 5" key="1">
    <citation type="submission" date="2020-04" db="EMBL/GenBank/DDBJ databases">
        <title>Description of novel Gluconacetobacter.</title>
        <authorList>
            <person name="Sombolestani A."/>
        </authorList>
    </citation>
    <scope>NUCLEOTIDE SEQUENCE [LARGE SCALE GENOMIC DNA]</scope>
    <source>
        <strain evidence="4 5">LMG 21312</strain>
    </source>
</reference>
<dbReference type="NCBIfam" id="NF009222">
    <property type="entry name" value="PRK12570.1"/>
    <property type="match status" value="1"/>
</dbReference>
<dbReference type="Pfam" id="PF22645">
    <property type="entry name" value="GKRP_SIS_N"/>
    <property type="match status" value="1"/>
</dbReference>
<keyword evidence="5" id="KW-1185">Reference proteome</keyword>
<feature type="domain" description="SIS" evidence="3">
    <location>
        <begin position="62"/>
        <end position="225"/>
    </location>
</feature>
<dbReference type="NCBIfam" id="NF003915">
    <property type="entry name" value="PRK05441.1"/>
    <property type="match status" value="1"/>
</dbReference>
<comment type="caution">
    <text evidence="4">The sequence shown here is derived from an EMBL/GenBank/DDBJ whole genome shotgun (WGS) entry which is preliminary data.</text>
</comment>
<dbReference type="GO" id="GO:0016835">
    <property type="term" value="F:carbon-oxygen lyase activity"/>
    <property type="evidence" value="ECO:0007669"/>
    <property type="project" value="InterPro"/>
</dbReference>
<organism evidence="4 5">
    <name type="scientific">Gluconacetobacter johannae</name>
    <dbReference type="NCBI Taxonomy" id="112140"/>
    <lineage>
        <taxon>Bacteria</taxon>
        <taxon>Pseudomonadati</taxon>
        <taxon>Pseudomonadota</taxon>
        <taxon>Alphaproteobacteria</taxon>
        <taxon>Acetobacterales</taxon>
        <taxon>Acetobacteraceae</taxon>
        <taxon>Gluconacetobacter</taxon>
    </lineage>
</organism>
<evidence type="ECO:0000256" key="1">
    <source>
        <dbReference type="ARBA" id="ARBA00023239"/>
    </source>
</evidence>
<dbReference type="AlphaFoldDB" id="A0A7W4P739"/>
<dbReference type="EMBL" id="JABEQH010000014">
    <property type="protein sequence ID" value="MBB2176520.1"/>
    <property type="molecule type" value="Genomic_DNA"/>
</dbReference>
<proteinExistence type="predicted"/>
<gene>
    <name evidence="4" type="ORF">HLH21_11355</name>
</gene>
<dbReference type="Gene3D" id="3.40.50.10490">
    <property type="entry name" value="Glucose-6-phosphate isomerase like protein, domain 1"/>
    <property type="match status" value="1"/>
</dbReference>
<dbReference type="RefSeq" id="WP_182943870.1">
    <property type="nucleotide sequence ID" value="NZ_JABEQH010000014.1"/>
</dbReference>
<evidence type="ECO:0000313" key="5">
    <source>
        <dbReference type="Proteomes" id="UP000561066"/>
    </source>
</evidence>
<dbReference type="InterPro" id="IPR005488">
    <property type="entry name" value="Etherase_MurQ"/>
</dbReference>
<dbReference type="GO" id="GO:0016803">
    <property type="term" value="F:ether hydrolase activity"/>
    <property type="evidence" value="ECO:0007669"/>
    <property type="project" value="TreeGrafter"/>
</dbReference>
<dbReference type="InterPro" id="IPR040190">
    <property type="entry name" value="MURQ/GCKR"/>
</dbReference>
<dbReference type="GO" id="GO:0046348">
    <property type="term" value="P:amino sugar catabolic process"/>
    <property type="evidence" value="ECO:0007669"/>
    <property type="project" value="InterPro"/>
</dbReference>
<dbReference type="GO" id="GO:0009254">
    <property type="term" value="P:peptidoglycan turnover"/>
    <property type="evidence" value="ECO:0007669"/>
    <property type="project" value="TreeGrafter"/>
</dbReference>